<sequence>MAHDSVLQQLLGTVGADRGDGSEGGLTSAGLMECAHLIDVRREEVLLTLYANVAELMAQACEEEETEEASASAAPCHLQCAALEADLAFSTALAQLQSEQHAALVAEDAGVAQLAALAAQHAAVLAAMQETIATAASVRVAAELHQRLADFDAAVAGGSYTEAAWTALELQKAVQAVPDSQDTAAAVEARVEPLQQQLMANVFRLSAIDPASRMPVLNSLEESSGQPAANNTGTSEAAAAALAETWKALEVFGLLPQALQQLASYFLQHSVQPILASEHDPSLVSDSPAGSIASSNLSRATTMGGGRGSSGASVERLLYKALRALAETVLGGREELVEQLGAVLWPQLAAGYITAKLKPMQPQSDAEVELYSRRSALGGKLEQKAVKLRLLRGDKEGPITRYIQHTLNRFLNLRRNRFIATARDLLQSPAAQEAVTVGVPCRLTSSGTPKGASRSLFGSTAGTAAGSTAGTAAGPAAGSGGGTAGLDGEDPLLACGEYSISKAAQGAVNLMREALTEAVRSGNTALAQAMCGAVVDVAAMVVALPAPAAAAAGAAAAGKPPHPAVAAEHQPAVPAELLLPYPASLRHNDCHYVYQALCNLPYQFAPRLQQLVHRNLNFINPATRVRHAGQDALQAMVLAQEEELLGVVEDFRRFAGLDGSGQAGIRCRKAVQQLLHAFRRLGGVLRGVLAPGVLVEVAASLIQSVCGQITEDIMQLPDISISESEQIPVILEPLTAGICDAVLPQPAAASRERQTTAAGAVGGVGLEELLAALAERTPAVMKLKELCELLDIRMVEIRHRWQEGRLQALGFSAEEVAHLVRALFEDTDLRRDFLHLLEAQAQEGE</sequence>
<organism evidence="5 6">
    <name type="scientific">Chlorella vulgaris</name>
    <name type="common">Green alga</name>
    <dbReference type="NCBI Taxonomy" id="3077"/>
    <lineage>
        <taxon>Eukaryota</taxon>
        <taxon>Viridiplantae</taxon>
        <taxon>Chlorophyta</taxon>
        <taxon>core chlorophytes</taxon>
        <taxon>Trebouxiophyceae</taxon>
        <taxon>Chlorellales</taxon>
        <taxon>Chlorellaceae</taxon>
        <taxon>Chlorella clade</taxon>
        <taxon>Chlorella</taxon>
    </lineage>
</organism>
<protein>
    <submittedName>
        <fullName evidence="5">Uncharacterized protein</fullName>
    </submittedName>
</protein>
<name>A0A9D4TUL0_CHLVU</name>
<gene>
    <name evidence="5" type="ORF">D9Q98_002999</name>
</gene>
<dbReference type="InterPro" id="IPR048343">
    <property type="entry name" value="ZW10_C"/>
</dbReference>
<dbReference type="Pfam" id="PF20665">
    <property type="entry name" value="Zw10_middle"/>
    <property type="match status" value="1"/>
</dbReference>
<dbReference type="OrthoDB" id="515817at2759"/>
<reference evidence="5" key="1">
    <citation type="journal article" date="2019" name="Plant J.">
        <title>Chlorella vulgaris genome assembly and annotation reveals the molecular basis for metabolic acclimation to high light conditions.</title>
        <authorList>
            <person name="Cecchin M."/>
            <person name="Marcolungo L."/>
            <person name="Rossato M."/>
            <person name="Girolomoni L."/>
            <person name="Cosentino E."/>
            <person name="Cuine S."/>
            <person name="Li-Beisson Y."/>
            <person name="Delledonne M."/>
            <person name="Ballottari M."/>
        </authorList>
    </citation>
    <scope>NUCLEOTIDE SEQUENCE</scope>
    <source>
        <strain evidence="5">211/11P</strain>
    </source>
</reference>
<dbReference type="GO" id="GO:0005737">
    <property type="term" value="C:cytoplasm"/>
    <property type="evidence" value="ECO:0007669"/>
    <property type="project" value="GOC"/>
</dbReference>
<dbReference type="InterPro" id="IPR048344">
    <property type="entry name" value="Zw10_middle"/>
</dbReference>
<reference evidence="5" key="2">
    <citation type="submission" date="2020-11" db="EMBL/GenBank/DDBJ databases">
        <authorList>
            <person name="Cecchin M."/>
            <person name="Marcolungo L."/>
            <person name="Rossato M."/>
            <person name="Girolomoni L."/>
            <person name="Cosentino E."/>
            <person name="Cuine S."/>
            <person name="Li-Beisson Y."/>
            <person name="Delledonne M."/>
            <person name="Ballottari M."/>
        </authorList>
    </citation>
    <scope>NUCLEOTIDE SEQUENCE</scope>
    <source>
        <strain evidence="5">211/11P</strain>
        <tissue evidence="5">Whole cell</tissue>
    </source>
</reference>
<feature type="domain" description="Centromere/kinetochore protein zw10 C-terminal" evidence="3">
    <location>
        <begin position="579"/>
        <end position="645"/>
    </location>
</feature>
<dbReference type="Proteomes" id="UP001055712">
    <property type="component" value="Unassembled WGS sequence"/>
</dbReference>
<dbReference type="InterPro" id="IPR046362">
    <property type="entry name" value="Zw10/DSL1_C_sf"/>
</dbReference>
<accession>A0A9D4TUL0</accession>
<dbReference type="PANTHER" id="PTHR12205">
    <property type="entry name" value="CENTROMERE/KINETOCHORE PROTEIN ZW10"/>
    <property type="match status" value="1"/>
</dbReference>
<evidence type="ECO:0000256" key="1">
    <source>
        <dbReference type="SAM" id="MobiDB-lite"/>
    </source>
</evidence>
<feature type="domain" description="ZW10 C-terminal helical" evidence="4">
    <location>
        <begin position="669"/>
        <end position="834"/>
    </location>
</feature>
<dbReference type="InterPro" id="IPR055148">
    <property type="entry name" value="ZW10_C_2"/>
</dbReference>
<feature type="region of interest" description="Disordered" evidence="1">
    <location>
        <begin position="285"/>
        <end position="311"/>
    </location>
</feature>
<evidence type="ECO:0000259" key="3">
    <source>
        <dbReference type="Pfam" id="PF20666"/>
    </source>
</evidence>
<dbReference type="AlphaFoldDB" id="A0A9D4TUL0"/>
<evidence type="ECO:0000259" key="4">
    <source>
        <dbReference type="Pfam" id="PF22766"/>
    </source>
</evidence>
<dbReference type="Gene3D" id="1.10.357.150">
    <property type="match status" value="1"/>
</dbReference>
<evidence type="ECO:0000313" key="6">
    <source>
        <dbReference type="Proteomes" id="UP001055712"/>
    </source>
</evidence>
<dbReference type="GO" id="GO:0007094">
    <property type="term" value="P:mitotic spindle assembly checkpoint signaling"/>
    <property type="evidence" value="ECO:0007669"/>
    <property type="project" value="TreeGrafter"/>
</dbReference>
<evidence type="ECO:0000259" key="2">
    <source>
        <dbReference type="Pfam" id="PF20665"/>
    </source>
</evidence>
<feature type="domain" description="Centromere/kinetochore protein zw10 middle" evidence="2">
    <location>
        <begin position="238"/>
        <end position="426"/>
    </location>
</feature>
<evidence type="ECO:0000313" key="5">
    <source>
        <dbReference type="EMBL" id="KAI3434945.1"/>
    </source>
</evidence>
<proteinExistence type="predicted"/>
<dbReference type="Pfam" id="PF22766">
    <property type="entry name" value="ZW10_C2"/>
    <property type="match status" value="1"/>
</dbReference>
<dbReference type="Pfam" id="PF20666">
    <property type="entry name" value="ZW10_C"/>
    <property type="match status" value="1"/>
</dbReference>
<dbReference type="EMBL" id="SIDB01000003">
    <property type="protein sequence ID" value="KAI3434945.1"/>
    <property type="molecule type" value="Genomic_DNA"/>
</dbReference>
<comment type="caution">
    <text evidence="5">The sequence shown here is derived from an EMBL/GenBank/DDBJ whole genome shotgun (WGS) entry which is preliminary data.</text>
</comment>
<dbReference type="GO" id="GO:0006888">
    <property type="term" value="P:endoplasmic reticulum to Golgi vesicle-mediated transport"/>
    <property type="evidence" value="ECO:0007669"/>
    <property type="project" value="TreeGrafter"/>
</dbReference>
<keyword evidence="6" id="KW-1185">Reference proteome</keyword>
<feature type="compositionally biased region" description="Polar residues" evidence="1">
    <location>
        <begin position="292"/>
        <end position="301"/>
    </location>
</feature>
<dbReference type="GO" id="GO:1990423">
    <property type="term" value="C:RZZ complex"/>
    <property type="evidence" value="ECO:0007669"/>
    <property type="project" value="TreeGrafter"/>
</dbReference>
<dbReference type="PANTHER" id="PTHR12205:SF0">
    <property type="entry name" value="CENTROMERE_KINETOCHORE PROTEIN ZW10 HOMOLOG"/>
    <property type="match status" value="1"/>
</dbReference>